<dbReference type="Proteomes" id="UP000317557">
    <property type="component" value="Unassembled WGS sequence"/>
</dbReference>
<dbReference type="GO" id="GO:0051082">
    <property type="term" value="F:unfolded protein binding"/>
    <property type="evidence" value="ECO:0007669"/>
    <property type="project" value="TreeGrafter"/>
</dbReference>
<dbReference type="RefSeq" id="WP_185957284.1">
    <property type="nucleotide sequence ID" value="NZ_FXTP01000010.1"/>
</dbReference>
<dbReference type="InterPro" id="IPR052211">
    <property type="entry name" value="Cpx_auxiliary_protein"/>
</dbReference>
<accession>A0A521E5R2</accession>
<evidence type="ECO:0000256" key="5">
    <source>
        <dbReference type="SAM" id="MobiDB-lite"/>
    </source>
</evidence>
<evidence type="ECO:0000256" key="6">
    <source>
        <dbReference type="SAM" id="SignalP"/>
    </source>
</evidence>
<dbReference type="EMBL" id="FXTP01000010">
    <property type="protein sequence ID" value="SMO78711.1"/>
    <property type="molecule type" value="Genomic_DNA"/>
</dbReference>
<dbReference type="InterPro" id="IPR012899">
    <property type="entry name" value="LTXXQ"/>
</dbReference>
<keyword evidence="8" id="KW-1185">Reference proteome</keyword>
<evidence type="ECO:0000256" key="3">
    <source>
        <dbReference type="ARBA" id="ARBA00022729"/>
    </source>
</evidence>
<dbReference type="Gene3D" id="1.20.120.1490">
    <property type="match status" value="1"/>
</dbReference>
<feature type="region of interest" description="Disordered" evidence="5">
    <location>
        <begin position="146"/>
        <end position="172"/>
    </location>
</feature>
<organism evidence="7 8">
    <name type="scientific">Gracilimonas mengyeensis</name>
    <dbReference type="NCBI Taxonomy" id="1302730"/>
    <lineage>
        <taxon>Bacteria</taxon>
        <taxon>Pseudomonadati</taxon>
        <taxon>Balneolota</taxon>
        <taxon>Balneolia</taxon>
        <taxon>Balneolales</taxon>
        <taxon>Balneolaceae</taxon>
        <taxon>Gracilimonas</taxon>
    </lineage>
</organism>
<feature type="chain" id="PRO_5022119056" evidence="6">
    <location>
        <begin position="24"/>
        <end position="172"/>
    </location>
</feature>
<comment type="similarity">
    <text evidence="2">Belongs to the CpxP/Spy family.</text>
</comment>
<protein>
    <submittedName>
        <fullName evidence="7">Heavy-metal resistance</fullName>
    </submittedName>
</protein>
<evidence type="ECO:0000256" key="4">
    <source>
        <dbReference type="ARBA" id="ARBA00022764"/>
    </source>
</evidence>
<name>A0A521E5R2_9BACT</name>
<reference evidence="7 8" key="1">
    <citation type="submission" date="2017-05" db="EMBL/GenBank/DDBJ databases">
        <authorList>
            <person name="Varghese N."/>
            <person name="Submissions S."/>
        </authorList>
    </citation>
    <scope>NUCLEOTIDE SEQUENCE [LARGE SCALE GENOMIC DNA]</scope>
    <source>
        <strain evidence="7 8">DSM 21985</strain>
    </source>
</reference>
<dbReference type="GO" id="GO:0030288">
    <property type="term" value="C:outer membrane-bounded periplasmic space"/>
    <property type="evidence" value="ECO:0007669"/>
    <property type="project" value="TreeGrafter"/>
</dbReference>
<dbReference type="PANTHER" id="PTHR38102:SF1">
    <property type="entry name" value="PERIPLASMIC CHAPERONE SPY"/>
    <property type="match status" value="1"/>
</dbReference>
<comment type="subcellular location">
    <subcellularLocation>
        <location evidence="1">Periplasm</location>
    </subcellularLocation>
</comment>
<evidence type="ECO:0000313" key="7">
    <source>
        <dbReference type="EMBL" id="SMO78711.1"/>
    </source>
</evidence>
<evidence type="ECO:0000313" key="8">
    <source>
        <dbReference type="Proteomes" id="UP000317557"/>
    </source>
</evidence>
<keyword evidence="4" id="KW-0574">Periplasm</keyword>
<dbReference type="CDD" id="cd09916">
    <property type="entry name" value="CpxP_like"/>
    <property type="match status" value="1"/>
</dbReference>
<feature type="signal peptide" evidence="6">
    <location>
        <begin position="1"/>
        <end position="23"/>
    </location>
</feature>
<gene>
    <name evidence="7" type="ORF">SAMN06265219_110142</name>
</gene>
<dbReference type="AlphaFoldDB" id="A0A521E5R2"/>
<keyword evidence="3 6" id="KW-0732">Signal</keyword>
<sequence>MKRLLNFLFVTVLISSLSLPVLAQQYSRDWHRGQRFNQQAQFDRGAFGNRHDMMMARLNLSDEQRTQIDELYVENQQEMLPLRNELREKQARLRTLQISANYDAGAVNDLLEEIGALRTEMSIKRNEHHQEVRNLLTDEQRILFDNRPFRNGGRGQGMRGYGSCGGFSPRNR</sequence>
<dbReference type="Pfam" id="PF07813">
    <property type="entry name" value="LTXXQ"/>
    <property type="match status" value="1"/>
</dbReference>
<feature type="compositionally biased region" description="Gly residues" evidence="5">
    <location>
        <begin position="152"/>
        <end position="165"/>
    </location>
</feature>
<dbReference type="PANTHER" id="PTHR38102">
    <property type="entry name" value="PERIPLASMIC CHAPERONE SPY"/>
    <property type="match status" value="1"/>
</dbReference>
<proteinExistence type="inferred from homology"/>
<evidence type="ECO:0000256" key="1">
    <source>
        <dbReference type="ARBA" id="ARBA00004418"/>
    </source>
</evidence>
<evidence type="ECO:0000256" key="2">
    <source>
        <dbReference type="ARBA" id="ARBA00008441"/>
    </source>
</evidence>